<dbReference type="EMBL" id="GBEZ01008846">
    <property type="protein sequence ID" value="JAC76715.1"/>
    <property type="molecule type" value="Transcribed_RNA"/>
</dbReference>
<evidence type="ECO:0000313" key="2">
    <source>
        <dbReference type="EMBL" id="JAC76715.1"/>
    </source>
</evidence>
<evidence type="ECO:0000256" key="1">
    <source>
        <dbReference type="SAM" id="MobiDB-lite"/>
    </source>
</evidence>
<name>A0A061S1D5_9CHLO</name>
<protein>
    <submittedName>
        <fullName evidence="2">Uncharacterized protein</fullName>
    </submittedName>
</protein>
<reference evidence="2" key="1">
    <citation type="submission" date="2014-05" db="EMBL/GenBank/DDBJ databases">
        <title>The transcriptome of the halophilic microalga Tetraselmis sp. GSL018 isolated from the Great Salt Lake, Utah.</title>
        <authorList>
            <person name="Jinkerson R.E."/>
            <person name="D'Adamo S."/>
            <person name="Posewitz M.C."/>
        </authorList>
    </citation>
    <scope>NUCLEOTIDE SEQUENCE</scope>
    <source>
        <strain evidence="2">GSL018</strain>
    </source>
</reference>
<gene>
    <name evidence="2" type="ORF">TSPGSL018_19446</name>
</gene>
<proteinExistence type="predicted"/>
<accession>A0A061S1D5</accession>
<dbReference type="AlphaFoldDB" id="A0A061S1D5"/>
<feature type="region of interest" description="Disordered" evidence="1">
    <location>
        <begin position="1"/>
        <end position="76"/>
    </location>
</feature>
<feature type="non-terminal residue" evidence="2">
    <location>
        <position position="1"/>
    </location>
</feature>
<feature type="non-terminal residue" evidence="2">
    <location>
        <position position="76"/>
    </location>
</feature>
<organism evidence="2">
    <name type="scientific">Tetraselmis sp. GSL018</name>
    <dbReference type="NCBI Taxonomy" id="582737"/>
    <lineage>
        <taxon>Eukaryota</taxon>
        <taxon>Viridiplantae</taxon>
        <taxon>Chlorophyta</taxon>
        <taxon>core chlorophytes</taxon>
        <taxon>Chlorodendrophyceae</taxon>
        <taxon>Chlorodendrales</taxon>
        <taxon>Chlorodendraceae</taxon>
        <taxon>Tetraselmis</taxon>
    </lineage>
</organism>
<sequence length="76" mass="8087">TDTPHGPSLRNGEGERGAAVDISRAPPPSYPNTARGPTAARGVPHTHRLSCLWRRNAGGRKGRDPRQVTAGGPKRK</sequence>